<dbReference type="AlphaFoldDB" id="A0A850LCV3"/>
<name>A0A850LCV3_9RHOB</name>
<dbReference type="NCBIfam" id="NF009070">
    <property type="entry name" value="PRK12405.1"/>
    <property type="match status" value="1"/>
</dbReference>
<dbReference type="RefSeq" id="WP_011241815.1">
    <property type="nucleotide sequence ID" value="NZ_JABXIY010000005.1"/>
</dbReference>
<keyword evidence="9 15" id="KW-0915">Sodium</keyword>
<accession>A0A850LCV3</accession>
<comment type="similarity">
    <text evidence="15">Belongs to the NqrDE/RnfAE family.</text>
</comment>
<keyword evidence="8 15" id="KW-0520">NAD</keyword>
<dbReference type="NCBIfam" id="NF006777">
    <property type="entry name" value="PRK09292.1"/>
    <property type="match status" value="1"/>
</dbReference>
<dbReference type="EC" id="7.2.1.1" evidence="15"/>
<protein>
    <recommendedName>
        <fullName evidence="15">Na(+)-translocating NADH-quinone reductase subunit D</fullName>
        <shortName evidence="15">Na(+)-NQR subunit D</shortName>
        <shortName evidence="15">Na(+)-translocating NQR subunit D</shortName>
        <ecNumber evidence="15">7.2.1.1</ecNumber>
    </recommendedName>
    <alternativeName>
        <fullName evidence="15">NQR complex subunit D</fullName>
    </alternativeName>
    <alternativeName>
        <fullName evidence="15">NQR-1 subunit D</fullName>
    </alternativeName>
</protein>
<organism evidence="16 17">
    <name type="scientific">Ruegeria pomeroyi</name>
    <dbReference type="NCBI Taxonomy" id="89184"/>
    <lineage>
        <taxon>Bacteria</taxon>
        <taxon>Pseudomonadati</taxon>
        <taxon>Pseudomonadota</taxon>
        <taxon>Alphaproteobacteria</taxon>
        <taxon>Rhodobacterales</taxon>
        <taxon>Roseobacteraceae</taxon>
        <taxon>Ruegeria</taxon>
    </lineage>
</organism>
<keyword evidence="7 15" id="KW-1133">Transmembrane helix</keyword>
<keyword evidence="3 15" id="KW-1003">Cell membrane</keyword>
<keyword evidence="4" id="KW-0997">Cell inner membrane</keyword>
<evidence type="ECO:0000256" key="3">
    <source>
        <dbReference type="ARBA" id="ARBA00022475"/>
    </source>
</evidence>
<evidence type="ECO:0000256" key="14">
    <source>
        <dbReference type="ARBA" id="ARBA00023231"/>
    </source>
</evidence>
<proteinExistence type="inferred from homology"/>
<keyword evidence="5 15" id="KW-0812">Transmembrane</keyword>
<comment type="subcellular location">
    <subcellularLocation>
        <location evidence="15">Cell membrane</location>
        <topology evidence="15">Multi-pass membrane protein</topology>
    </subcellularLocation>
    <subcellularLocation>
        <location evidence="1">Endomembrane system</location>
        <topology evidence="1">Multi-pass membrane protein</topology>
    </subcellularLocation>
</comment>
<dbReference type="PIRSF" id="PIRSF006102">
    <property type="entry name" value="NQR_DE"/>
    <property type="match status" value="1"/>
</dbReference>
<dbReference type="GO" id="GO:0005886">
    <property type="term" value="C:plasma membrane"/>
    <property type="evidence" value="ECO:0007669"/>
    <property type="project" value="UniProtKB-SubCell"/>
</dbReference>
<dbReference type="GO" id="GO:0016655">
    <property type="term" value="F:oxidoreductase activity, acting on NAD(P)H, quinone or similar compound as acceptor"/>
    <property type="evidence" value="ECO:0007669"/>
    <property type="project" value="UniProtKB-UniRule"/>
</dbReference>
<keyword evidence="10 15" id="KW-0406">Ion transport</keyword>
<dbReference type="PANTHER" id="PTHR30586">
    <property type="entry name" value="ELECTRON TRANSPORT COMPLEX PROTEIN RNFE"/>
    <property type="match status" value="1"/>
</dbReference>
<comment type="catalytic activity">
    <reaction evidence="15">
        <text>a ubiquinone + n Na(+)(in) + NADH + H(+) = a ubiquinol + n Na(+)(out) + NAD(+)</text>
        <dbReference type="Rhea" id="RHEA:47748"/>
        <dbReference type="Rhea" id="RHEA-COMP:9565"/>
        <dbReference type="Rhea" id="RHEA-COMP:9566"/>
        <dbReference type="ChEBI" id="CHEBI:15378"/>
        <dbReference type="ChEBI" id="CHEBI:16389"/>
        <dbReference type="ChEBI" id="CHEBI:17976"/>
        <dbReference type="ChEBI" id="CHEBI:29101"/>
        <dbReference type="ChEBI" id="CHEBI:57540"/>
        <dbReference type="ChEBI" id="CHEBI:57945"/>
        <dbReference type="EC" id="7.2.1.1"/>
    </reaction>
</comment>
<dbReference type="GO" id="GO:0012505">
    <property type="term" value="C:endomembrane system"/>
    <property type="evidence" value="ECO:0007669"/>
    <property type="project" value="UniProtKB-SubCell"/>
</dbReference>
<keyword evidence="6 15" id="KW-1278">Translocase</keyword>
<evidence type="ECO:0000256" key="10">
    <source>
        <dbReference type="ARBA" id="ARBA00023065"/>
    </source>
</evidence>
<evidence type="ECO:0000256" key="8">
    <source>
        <dbReference type="ARBA" id="ARBA00023027"/>
    </source>
</evidence>
<feature type="transmembrane region" description="Helical" evidence="15">
    <location>
        <begin position="173"/>
        <end position="196"/>
    </location>
</feature>
<dbReference type="OMA" id="CIIMGRF"/>
<dbReference type="Pfam" id="PF02508">
    <property type="entry name" value="Rnf-Nqr"/>
    <property type="match status" value="1"/>
</dbReference>
<dbReference type="EMBL" id="JABXIY010000005">
    <property type="protein sequence ID" value="NVK95567.1"/>
    <property type="molecule type" value="Genomic_DNA"/>
</dbReference>
<feature type="transmembrane region" description="Helical" evidence="15">
    <location>
        <begin position="132"/>
        <end position="153"/>
    </location>
</feature>
<keyword evidence="14" id="KW-0535">Nitrogen fixation</keyword>
<dbReference type="GO" id="GO:0006814">
    <property type="term" value="P:sodium ion transport"/>
    <property type="evidence" value="ECO:0007669"/>
    <property type="project" value="UniProtKB-UniRule"/>
</dbReference>
<keyword evidence="2 15" id="KW-0813">Transport</keyword>
<keyword evidence="13 15" id="KW-0739">Sodium transport</keyword>
<dbReference type="NCBIfam" id="TIGR01939">
    <property type="entry name" value="nqrD"/>
    <property type="match status" value="1"/>
</dbReference>
<keyword evidence="12 15" id="KW-0472">Membrane</keyword>
<dbReference type="PANTHER" id="PTHR30586:SF1">
    <property type="entry name" value="NA(+)-TRANSLOCATING NADH-QUINONE REDUCTASE SUBUNIT D"/>
    <property type="match status" value="1"/>
</dbReference>
<comment type="function">
    <text evidence="15">NQR complex catalyzes the reduction of ubiquinone-1 to ubiquinol by two successive reactions, coupled with the transport of Na(+) ions from the cytoplasm to the periplasm. NqrA to NqrE are probably involved in the second step, the conversion of ubisemiquinone to ubiquinol.</text>
</comment>
<evidence type="ECO:0000256" key="1">
    <source>
        <dbReference type="ARBA" id="ARBA00004127"/>
    </source>
</evidence>
<evidence type="ECO:0000313" key="16">
    <source>
        <dbReference type="EMBL" id="NVK95567.1"/>
    </source>
</evidence>
<dbReference type="Proteomes" id="UP000565723">
    <property type="component" value="Unassembled WGS sequence"/>
</dbReference>
<feature type="transmembrane region" description="Helical" evidence="15">
    <location>
        <begin position="38"/>
        <end position="59"/>
    </location>
</feature>
<gene>
    <name evidence="15" type="primary">nqrD</name>
    <name evidence="16" type="ORF">HW564_01440</name>
</gene>
<evidence type="ECO:0000256" key="12">
    <source>
        <dbReference type="ARBA" id="ARBA00023136"/>
    </source>
</evidence>
<feature type="transmembrane region" description="Helical" evidence="15">
    <location>
        <begin position="99"/>
        <end position="120"/>
    </location>
</feature>
<evidence type="ECO:0000256" key="7">
    <source>
        <dbReference type="ARBA" id="ARBA00022989"/>
    </source>
</evidence>
<keyword evidence="11 15" id="KW-0830">Ubiquinone</keyword>
<evidence type="ECO:0000256" key="2">
    <source>
        <dbReference type="ARBA" id="ARBA00022448"/>
    </source>
</evidence>
<comment type="caution">
    <text evidence="16">The sequence shown here is derived from an EMBL/GenBank/DDBJ whole genome shotgun (WGS) entry which is preliminary data.</text>
</comment>
<evidence type="ECO:0000256" key="5">
    <source>
        <dbReference type="ARBA" id="ARBA00022692"/>
    </source>
</evidence>
<sequence length="217" mass="23668">MSQTKKELLIDPLVDNNPITLQVLGICSALAVTSSLQVAFVMALAVTFVTAFSSFFISILRNQIPSSIRIIVQMVIIASLVILVDQILKAYAFEISKTLSVFVGLIITNCIVMGRAEAFAMKNPPVASFIDGFGNGLGYGLILMLVGVIRELFGSGSLFGVTILQTVNNGGWYVPNGLLLLPPSAFFVIGLLIWAFRTWKPKQIEEREFKIQSVEAH</sequence>
<reference evidence="16 17" key="1">
    <citation type="journal article" date="2020" name="Proc. Natl. Acad. Sci. U.S.A.">
        <title>Ecological drivers of bacterial community assembly in synthetic phycospheres.</title>
        <authorList>
            <person name="Fu H."/>
            <person name="Uchimiya M."/>
            <person name="Gore J."/>
            <person name="Moran M.A."/>
        </authorList>
    </citation>
    <scope>NUCLEOTIDE SEQUENCE [LARGE SCALE GENOMIC DNA]</scope>
    <source>
        <strain evidence="16">HF-Din03</strain>
    </source>
</reference>
<evidence type="ECO:0000313" key="17">
    <source>
        <dbReference type="Proteomes" id="UP000565723"/>
    </source>
</evidence>
<dbReference type="InterPro" id="IPR011292">
    <property type="entry name" value="NqrD"/>
</dbReference>
<evidence type="ECO:0000256" key="9">
    <source>
        <dbReference type="ARBA" id="ARBA00023053"/>
    </source>
</evidence>
<feature type="transmembrane region" description="Helical" evidence="15">
    <location>
        <begin position="71"/>
        <end position="93"/>
    </location>
</feature>
<evidence type="ECO:0000256" key="11">
    <source>
        <dbReference type="ARBA" id="ARBA00023075"/>
    </source>
</evidence>
<comment type="subunit">
    <text evidence="15">Composed of six subunits; NqrA, NqrB, NqrC, NqrD, NqrE and NqrF.</text>
</comment>
<evidence type="ECO:0000256" key="4">
    <source>
        <dbReference type="ARBA" id="ARBA00022519"/>
    </source>
</evidence>
<dbReference type="HAMAP" id="MF_00428">
    <property type="entry name" value="NqrD"/>
    <property type="match status" value="1"/>
</dbReference>
<dbReference type="InterPro" id="IPR003667">
    <property type="entry name" value="NqrDE/RnfAE"/>
</dbReference>
<evidence type="ECO:0000256" key="15">
    <source>
        <dbReference type="HAMAP-Rule" id="MF_00428"/>
    </source>
</evidence>
<evidence type="ECO:0000256" key="6">
    <source>
        <dbReference type="ARBA" id="ARBA00022967"/>
    </source>
</evidence>
<evidence type="ECO:0000256" key="13">
    <source>
        <dbReference type="ARBA" id="ARBA00023201"/>
    </source>
</evidence>